<evidence type="ECO:0000256" key="1">
    <source>
        <dbReference type="SAM" id="SignalP"/>
    </source>
</evidence>
<name>A0A8J2V5Q5_9PROT</name>
<evidence type="ECO:0000313" key="3">
    <source>
        <dbReference type="Proteomes" id="UP000613582"/>
    </source>
</evidence>
<comment type="caution">
    <text evidence="2">The sequence shown here is derived from an EMBL/GenBank/DDBJ whole genome shotgun (WGS) entry which is preliminary data.</text>
</comment>
<reference evidence="2" key="1">
    <citation type="journal article" date="2014" name="Int. J. Syst. Evol. Microbiol.">
        <title>Complete genome sequence of Corynebacterium casei LMG S-19264T (=DSM 44701T), isolated from a smear-ripened cheese.</title>
        <authorList>
            <consortium name="US DOE Joint Genome Institute (JGI-PGF)"/>
            <person name="Walter F."/>
            <person name="Albersmeier A."/>
            <person name="Kalinowski J."/>
            <person name="Ruckert C."/>
        </authorList>
    </citation>
    <scope>NUCLEOTIDE SEQUENCE</scope>
    <source>
        <strain evidence="2">CGMCC 1.12921</strain>
    </source>
</reference>
<sequence length="333" mass="35623">MNRTVLKTTASAGILAAMMALGIGAAQAGEGGGTYTLVHENDWMFNQDRDYSSGIRLDYVSGESAVGDGWTGRLATQFLGADSGSRVRTGISLNHMMFVPNDTATAGVPEGQHPYAGYLGGEYSVFEQRGNTLERLAISVGIIGPEAQAEQLQDAFHEIFDDNEAQGWDSQLGTEPAVAVSYDRMQKILMVEGPMGFGADVIAQGGGTLGNTLVQATGGGYVRLGKDLGDDFLPARMFPYSGAGFWDNDSILSAYLFAGMQARLVARNVFLDGSSFEDSPNVDKEPFVGDFFIGAAAQLAFTQVSFTYQQRGKEYETQMTPQKIGSIALSVNF</sequence>
<dbReference type="Gene3D" id="2.40.128.140">
    <property type="entry name" value="Outer membrane protein"/>
    <property type="match status" value="1"/>
</dbReference>
<evidence type="ECO:0000313" key="2">
    <source>
        <dbReference type="EMBL" id="GGD04993.1"/>
    </source>
</evidence>
<dbReference type="AlphaFoldDB" id="A0A8J2V5Q5"/>
<organism evidence="2 3">
    <name type="scientific">Aquisalinus flavus</name>
    <dbReference type="NCBI Taxonomy" id="1526572"/>
    <lineage>
        <taxon>Bacteria</taxon>
        <taxon>Pseudomonadati</taxon>
        <taxon>Pseudomonadota</taxon>
        <taxon>Alphaproteobacteria</taxon>
        <taxon>Parvularculales</taxon>
        <taxon>Parvularculaceae</taxon>
        <taxon>Aquisalinus</taxon>
    </lineage>
</organism>
<keyword evidence="3" id="KW-1185">Reference proteome</keyword>
<protein>
    <submittedName>
        <fullName evidence="2">Membrane protein</fullName>
    </submittedName>
</protein>
<gene>
    <name evidence="2" type="ORF">GCM10011342_12430</name>
</gene>
<proteinExistence type="predicted"/>
<dbReference type="Pfam" id="PF09982">
    <property type="entry name" value="LpxR"/>
    <property type="match status" value="1"/>
</dbReference>
<feature type="chain" id="PRO_5035286919" evidence="1">
    <location>
        <begin position="29"/>
        <end position="333"/>
    </location>
</feature>
<dbReference type="InterPro" id="IPR037107">
    <property type="entry name" value="Put_OMP_sf"/>
</dbReference>
<accession>A0A8J2V5Q5</accession>
<reference evidence="2" key="2">
    <citation type="submission" date="2020-09" db="EMBL/GenBank/DDBJ databases">
        <authorList>
            <person name="Sun Q."/>
            <person name="Zhou Y."/>
        </authorList>
    </citation>
    <scope>NUCLEOTIDE SEQUENCE</scope>
    <source>
        <strain evidence="2">CGMCC 1.12921</strain>
    </source>
</reference>
<feature type="signal peptide" evidence="1">
    <location>
        <begin position="1"/>
        <end position="28"/>
    </location>
</feature>
<dbReference type="InterPro" id="IPR018707">
    <property type="entry name" value="LpxR"/>
</dbReference>
<dbReference type="Proteomes" id="UP000613582">
    <property type="component" value="Unassembled WGS sequence"/>
</dbReference>
<dbReference type="RefSeq" id="WP_188160389.1">
    <property type="nucleotide sequence ID" value="NZ_BMGH01000001.1"/>
</dbReference>
<dbReference type="EMBL" id="BMGH01000001">
    <property type="protein sequence ID" value="GGD04993.1"/>
    <property type="molecule type" value="Genomic_DNA"/>
</dbReference>
<keyword evidence="1" id="KW-0732">Signal</keyword>